<dbReference type="RefSeq" id="WP_302109841.1">
    <property type="nucleotide sequence ID" value="NZ_JAUKTR010000003.1"/>
</dbReference>
<feature type="chain" id="PRO_5045723423" evidence="2">
    <location>
        <begin position="23"/>
        <end position="169"/>
    </location>
</feature>
<dbReference type="Proteomes" id="UP001169063">
    <property type="component" value="Unassembled WGS sequence"/>
</dbReference>
<dbReference type="EMBL" id="JAUKTR010000003">
    <property type="protein sequence ID" value="MDO1559411.1"/>
    <property type="molecule type" value="Genomic_DNA"/>
</dbReference>
<evidence type="ECO:0000313" key="3">
    <source>
        <dbReference type="EMBL" id="MDO1559411.1"/>
    </source>
</evidence>
<gene>
    <name evidence="3" type="ORF">Q0812_08220</name>
</gene>
<name>A0ABT8SM25_9CAUL</name>
<reference evidence="3" key="1">
    <citation type="submission" date="2023-07" db="EMBL/GenBank/DDBJ databases">
        <title>Brevundimonas soil sp. nov., isolated from the soil of chemical plant.</title>
        <authorList>
            <person name="Wu N."/>
        </authorList>
    </citation>
    <scope>NUCLEOTIDE SEQUENCE</scope>
    <source>
        <strain evidence="3">XZ-24</strain>
    </source>
</reference>
<comment type="caution">
    <text evidence="3">The sequence shown here is derived from an EMBL/GenBank/DDBJ whole genome shotgun (WGS) entry which is preliminary data.</text>
</comment>
<evidence type="ECO:0000256" key="1">
    <source>
        <dbReference type="SAM" id="MobiDB-lite"/>
    </source>
</evidence>
<keyword evidence="4" id="KW-1185">Reference proteome</keyword>
<proteinExistence type="predicted"/>
<keyword evidence="2" id="KW-0732">Signal</keyword>
<organism evidence="3 4">
    <name type="scientific">Peiella sedimenti</name>
    <dbReference type="NCBI Taxonomy" id="3061083"/>
    <lineage>
        <taxon>Bacteria</taxon>
        <taxon>Pseudomonadati</taxon>
        <taxon>Pseudomonadota</taxon>
        <taxon>Alphaproteobacteria</taxon>
        <taxon>Caulobacterales</taxon>
        <taxon>Caulobacteraceae</taxon>
        <taxon>Peiella</taxon>
    </lineage>
</organism>
<evidence type="ECO:0000313" key="4">
    <source>
        <dbReference type="Proteomes" id="UP001169063"/>
    </source>
</evidence>
<feature type="region of interest" description="Disordered" evidence="1">
    <location>
        <begin position="66"/>
        <end position="87"/>
    </location>
</feature>
<feature type="compositionally biased region" description="Basic and acidic residues" evidence="1">
    <location>
        <begin position="68"/>
        <end position="87"/>
    </location>
</feature>
<dbReference type="PROSITE" id="PS51257">
    <property type="entry name" value="PROKAR_LIPOPROTEIN"/>
    <property type="match status" value="1"/>
</dbReference>
<evidence type="ECO:0000256" key="2">
    <source>
        <dbReference type="SAM" id="SignalP"/>
    </source>
</evidence>
<feature type="signal peptide" evidence="2">
    <location>
        <begin position="1"/>
        <end position="22"/>
    </location>
</feature>
<sequence length="169" mass="17882">MNKRMVGGVALAAILSLSAALAACDNGPSAVESRDRGDQVLEQAGEAAETAAEAVVGGSAEASIAWAESRRGTPQENAERAFERNGRDFDATSVEDFARKANTFISRPPAGTEILQRSNGDRLFYHPATNTFAVANSEGRPRTMFKPDDGAAYWDVQKARVMGSSASQG</sequence>
<accession>A0ABT8SM25</accession>
<protein>
    <submittedName>
        <fullName evidence="3">S-type pyocin family protein</fullName>
    </submittedName>
</protein>